<keyword evidence="12 19" id="KW-1133">Transmembrane helix</keyword>
<comment type="function">
    <text evidence="14 19">Joins adenosylcobinamide-GDP and alpha-ribazole to generate adenosylcobalamin (Ado-cobalamin). Also synthesizes adenosylcobalamin 5'-phosphate from adenosylcobinamide-GDP and alpha-ribazole 5'-phosphate.</text>
</comment>
<dbReference type="AlphaFoldDB" id="E0SR24"/>
<dbReference type="GO" id="GO:0005886">
    <property type="term" value="C:plasma membrane"/>
    <property type="evidence" value="ECO:0007669"/>
    <property type="project" value="UniProtKB-SubCell"/>
</dbReference>
<keyword evidence="8 19" id="KW-0169">Cobalamin biosynthesis</keyword>
<keyword evidence="21" id="KW-1185">Reference proteome</keyword>
<dbReference type="EC" id="2.7.8.26" evidence="5 19"/>
<feature type="transmembrane region" description="Helical" evidence="19">
    <location>
        <begin position="137"/>
        <end position="159"/>
    </location>
</feature>
<organism evidence="20 21">
    <name type="scientific">Ignisphaera aggregans (strain DSM 17230 / JCM 13409 / AQ1.S1)</name>
    <dbReference type="NCBI Taxonomy" id="583356"/>
    <lineage>
        <taxon>Archaea</taxon>
        <taxon>Thermoproteota</taxon>
        <taxon>Thermoprotei</taxon>
        <taxon>Desulfurococcales</taxon>
        <taxon>Desulfurococcaceae</taxon>
        <taxon>Ignisphaera</taxon>
    </lineage>
</organism>
<evidence type="ECO:0000256" key="14">
    <source>
        <dbReference type="ARBA" id="ARBA00025228"/>
    </source>
</evidence>
<protein>
    <recommendedName>
        <fullName evidence="6 19">Adenosylcobinamide-GDP ribazoletransferase</fullName>
        <ecNumber evidence="5 19">2.7.8.26</ecNumber>
    </recommendedName>
    <alternativeName>
        <fullName evidence="16 19">Cobalamin synthase</fullName>
    </alternativeName>
    <alternativeName>
        <fullName evidence="15 19">Cobalamin-5'-phosphate synthase</fullName>
    </alternativeName>
</protein>
<evidence type="ECO:0000313" key="21">
    <source>
        <dbReference type="Proteomes" id="UP000001304"/>
    </source>
</evidence>
<evidence type="ECO:0000256" key="11">
    <source>
        <dbReference type="ARBA" id="ARBA00022842"/>
    </source>
</evidence>
<feature type="transmembrane region" description="Helical" evidence="19">
    <location>
        <begin position="30"/>
        <end position="55"/>
    </location>
</feature>
<dbReference type="InterPro" id="IPR003805">
    <property type="entry name" value="CobS"/>
</dbReference>
<evidence type="ECO:0000256" key="15">
    <source>
        <dbReference type="ARBA" id="ARBA00032605"/>
    </source>
</evidence>
<comment type="catalytic activity">
    <reaction evidence="18 19">
        <text>alpha-ribazole 5'-phosphate + adenosylcob(III)inamide-GDP = adenosylcob(III)alamin 5'-phosphate + GMP + H(+)</text>
        <dbReference type="Rhea" id="RHEA:23560"/>
        <dbReference type="ChEBI" id="CHEBI:15378"/>
        <dbReference type="ChEBI" id="CHEBI:57918"/>
        <dbReference type="ChEBI" id="CHEBI:58115"/>
        <dbReference type="ChEBI" id="CHEBI:60487"/>
        <dbReference type="ChEBI" id="CHEBI:60493"/>
        <dbReference type="EC" id="2.7.8.26"/>
    </reaction>
</comment>
<feature type="transmembrane region" description="Helical" evidence="19">
    <location>
        <begin position="61"/>
        <end position="86"/>
    </location>
</feature>
<evidence type="ECO:0000256" key="8">
    <source>
        <dbReference type="ARBA" id="ARBA00022573"/>
    </source>
</evidence>
<dbReference type="GO" id="GO:0009236">
    <property type="term" value="P:cobalamin biosynthetic process"/>
    <property type="evidence" value="ECO:0007669"/>
    <property type="project" value="UniProtKB-UniRule"/>
</dbReference>
<dbReference type="HOGENOM" id="CLU_057426_1_2_2"/>
<evidence type="ECO:0000256" key="5">
    <source>
        <dbReference type="ARBA" id="ARBA00013200"/>
    </source>
</evidence>
<comment type="similarity">
    <text evidence="4 19">Belongs to the CobS family.</text>
</comment>
<evidence type="ECO:0000256" key="18">
    <source>
        <dbReference type="ARBA" id="ARBA00049504"/>
    </source>
</evidence>
<evidence type="ECO:0000256" key="9">
    <source>
        <dbReference type="ARBA" id="ARBA00022679"/>
    </source>
</evidence>
<dbReference type="GO" id="GO:0051073">
    <property type="term" value="F:adenosylcobinamide-GDP ribazoletransferase activity"/>
    <property type="evidence" value="ECO:0007669"/>
    <property type="project" value="UniProtKB-UniRule"/>
</dbReference>
<evidence type="ECO:0000256" key="1">
    <source>
        <dbReference type="ARBA" id="ARBA00001946"/>
    </source>
</evidence>
<evidence type="ECO:0000256" key="2">
    <source>
        <dbReference type="ARBA" id="ARBA00004651"/>
    </source>
</evidence>
<evidence type="ECO:0000256" key="7">
    <source>
        <dbReference type="ARBA" id="ARBA00022475"/>
    </source>
</evidence>
<dbReference type="UniPathway" id="UPA00148">
    <property type="reaction ID" value="UER00238"/>
</dbReference>
<comment type="subcellular location">
    <subcellularLocation>
        <location evidence="2 19">Cell membrane</location>
        <topology evidence="2 19">Multi-pass membrane protein</topology>
    </subcellularLocation>
</comment>
<keyword evidence="7 19" id="KW-1003">Cell membrane</keyword>
<evidence type="ECO:0000256" key="3">
    <source>
        <dbReference type="ARBA" id="ARBA00004663"/>
    </source>
</evidence>
<dbReference type="PANTHER" id="PTHR34148:SF1">
    <property type="entry name" value="ADENOSYLCOBINAMIDE-GDP RIBAZOLETRANSFERASE"/>
    <property type="match status" value="1"/>
</dbReference>
<dbReference type="EMBL" id="CP002098">
    <property type="protein sequence ID" value="ADM27173.1"/>
    <property type="molecule type" value="Genomic_DNA"/>
</dbReference>
<gene>
    <name evidence="19" type="primary">cobS</name>
    <name evidence="20" type="ordered locus">Igag_0327</name>
</gene>
<dbReference type="STRING" id="583356.Igag_0327"/>
<dbReference type="Pfam" id="PF02654">
    <property type="entry name" value="CobS"/>
    <property type="match status" value="1"/>
</dbReference>
<comment type="cofactor">
    <cofactor evidence="1 19">
        <name>Mg(2+)</name>
        <dbReference type="ChEBI" id="CHEBI:18420"/>
    </cofactor>
</comment>
<evidence type="ECO:0000256" key="6">
    <source>
        <dbReference type="ARBA" id="ARBA00015850"/>
    </source>
</evidence>
<keyword evidence="10 19" id="KW-0812">Transmembrane</keyword>
<dbReference type="PANTHER" id="PTHR34148">
    <property type="entry name" value="ADENOSYLCOBINAMIDE-GDP RIBAZOLETRANSFERASE"/>
    <property type="match status" value="1"/>
</dbReference>
<evidence type="ECO:0000256" key="17">
    <source>
        <dbReference type="ARBA" id="ARBA00048623"/>
    </source>
</evidence>
<evidence type="ECO:0000256" key="13">
    <source>
        <dbReference type="ARBA" id="ARBA00023136"/>
    </source>
</evidence>
<evidence type="ECO:0000256" key="12">
    <source>
        <dbReference type="ARBA" id="ARBA00022989"/>
    </source>
</evidence>
<dbReference type="Proteomes" id="UP000001304">
    <property type="component" value="Chromosome"/>
</dbReference>
<evidence type="ECO:0000313" key="20">
    <source>
        <dbReference type="EMBL" id="ADM27173.1"/>
    </source>
</evidence>
<feature type="transmembrane region" description="Helical" evidence="19">
    <location>
        <begin position="107"/>
        <end position="125"/>
    </location>
</feature>
<dbReference type="GO" id="GO:0008818">
    <property type="term" value="F:cobalamin 5'-phosphate synthase activity"/>
    <property type="evidence" value="ECO:0007669"/>
    <property type="project" value="UniProtKB-UniRule"/>
</dbReference>
<name>E0SR24_IGNAA</name>
<keyword evidence="13 19" id="KW-0472">Membrane</keyword>
<dbReference type="KEGG" id="iag:Igag_0327"/>
<proteinExistence type="inferred from homology"/>
<reference evidence="20 21" key="1">
    <citation type="journal article" date="2010" name="Stand. Genomic Sci.">
        <title>Complete genome sequence of Ignisphaera aggregans type strain (AQ1.S1).</title>
        <authorList>
            <person name="Goker M."/>
            <person name="Held B."/>
            <person name="Lapidus A."/>
            <person name="Nolan M."/>
            <person name="Spring S."/>
            <person name="Yasawong M."/>
            <person name="Lucas S."/>
            <person name="Glavina Del Rio T."/>
            <person name="Tice H."/>
            <person name="Cheng J.F."/>
            <person name="Goodwin L."/>
            <person name="Tapia R."/>
            <person name="Pitluck S."/>
            <person name="Liolios K."/>
            <person name="Ivanova N."/>
            <person name="Mavromatis K."/>
            <person name="Mikhailova N."/>
            <person name="Pati A."/>
            <person name="Chen A."/>
            <person name="Palaniappan K."/>
            <person name="Brambilla E."/>
            <person name="Land M."/>
            <person name="Hauser L."/>
            <person name="Chang Y.J."/>
            <person name="Jeffries C.D."/>
            <person name="Brettin T."/>
            <person name="Detter J.C."/>
            <person name="Han C."/>
            <person name="Rohde M."/>
            <person name="Sikorski J."/>
            <person name="Woyke T."/>
            <person name="Bristow J."/>
            <person name="Eisen J.A."/>
            <person name="Markowitz V."/>
            <person name="Hugenholtz P."/>
            <person name="Kyrpides N.C."/>
            <person name="Klenk H.P."/>
        </authorList>
    </citation>
    <scope>NUCLEOTIDE SEQUENCE [LARGE SCALE GENOMIC DNA]</scope>
    <source>
        <strain evidence="21">DSM 17230 / JCM 13409 / AQ1.S1</strain>
    </source>
</reference>
<feature type="transmembrane region" description="Helical" evidence="19">
    <location>
        <begin position="180"/>
        <end position="198"/>
    </location>
</feature>
<comment type="pathway">
    <text evidence="3 19">Cofactor biosynthesis; adenosylcobalamin biosynthesis; adenosylcobalamin from cob(II)yrinate a,c-diamide: step 7/7.</text>
</comment>
<accession>E0SR24</accession>
<evidence type="ECO:0000256" key="4">
    <source>
        <dbReference type="ARBA" id="ARBA00010561"/>
    </source>
</evidence>
<feature type="transmembrane region" description="Helical" evidence="19">
    <location>
        <begin position="204"/>
        <end position="221"/>
    </location>
</feature>
<dbReference type="HAMAP" id="MF_00719">
    <property type="entry name" value="CobS"/>
    <property type="match status" value="1"/>
</dbReference>
<evidence type="ECO:0000256" key="16">
    <source>
        <dbReference type="ARBA" id="ARBA00032853"/>
    </source>
</evidence>
<keyword evidence="11 19" id="KW-0460">Magnesium</keyword>
<evidence type="ECO:0000256" key="10">
    <source>
        <dbReference type="ARBA" id="ARBA00022692"/>
    </source>
</evidence>
<comment type="catalytic activity">
    <reaction evidence="17 19">
        <text>alpha-ribazole + adenosylcob(III)inamide-GDP = adenosylcob(III)alamin + GMP + H(+)</text>
        <dbReference type="Rhea" id="RHEA:16049"/>
        <dbReference type="ChEBI" id="CHEBI:10329"/>
        <dbReference type="ChEBI" id="CHEBI:15378"/>
        <dbReference type="ChEBI" id="CHEBI:18408"/>
        <dbReference type="ChEBI" id="CHEBI:58115"/>
        <dbReference type="ChEBI" id="CHEBI:60487"/>
        <dbReference type="EC" id="2.7.8.26"/>
    </reaction>
</comment>
<evidence type="ECO:0000256" key="19">
    <source>
        <dbReference type="HAMAP-Rule" id="MF_00719"/>
    </source>
</evidence>
<sequence length="259" mass="28700">MKLLKGIKSLLSLLTTIPIGEEDIESGARVFYLVPLIGLLEGCIAGAILSLMKILQLSIDIIAVLYIAIHIAITGGIHIDGYADYLDAIGSHRRGEEALKIMKDPRKGTFSIAILTLSLITSYISMKELITLDLYELIPLLISIYVSATESMYIVAAIGREEPYMGLGYMFSRYAKPLKNIIMNIAIYVLLILLLLAINMKILLHLLAIVVLTIAISLLSYRDSRYRIGFITGDVMGFTYELLRILSLLILSITTSRCL</sequence>
<keyword evidence="9 19" id="KW-0808">Transferase</keyword>